<protein>
    <submittedName>
        <fullName evidence="1">Uncharacterized protein</fullName>
    </submittedName>
</protein>
<proteinExistence type="predicted"/>
<dbReference type="Proteomes" id="UP000308600">
    <property type="component" value="Unassembled WGS sequence"/>
</dbReference>
<organism evidence="1 2">
    <name type="scientific">Pluteus cervinus</name>
    <dbReference type="NCBI Taxonomy" id="181527"/>
    <lineage>
        <taxon>Eukaryota</taxon>
        <taxon>Fungi</taxon>
        <taxon>Dikarya</taxon>
        <taxon>Basidiomycota</taxon>
        <taxon>Agaricomycotina</taxon>
        <taxon>Agaricomycetes</taxon>
        <taxon>Agaricomycetidae</taxon>
        <taxon>Agaricales</taxon>
        <taxon>Pluteineae</taxon>
        <taxon>Pluteaceae</taxon>
        <taxon>Pluteus</taxon>
    </lineage>
</organism>
<sequence length="249" mass="26862">MSTPSSTSASSNAGWREPVSKRSIVSPGSERHAMRRPRGPGGRFLTAEEIAAQKAGEHLSPVAIPIEDGDEDMDEDDTPIDLQPSPSAVIAQPQPPQLQQLAVVSTPEQPPPPPPQQSEFIQSPNPMTMLNMAYSPLTLSHPPMHLTSQPQAQTQAPKSMPQAAPTHTMYSQQSHHHSGGKGTTNTAPITLSPPYAAVQMHHVPHPHAHARHHHSNLNYTQGLYADVPDAELQRRTEEMLQYGGAASAT</sequence>
<accession>A0ACD3BBR5</accession>
<dbReference type="EMBL" id="ML208263">
    <property type="protein sequence ID" value="TFK75285.1"/>
    <property type="molecule type" value="Genomic_DNA"/>
</dbReference>
<gene>
    <name evidence="1" type="ORF">BDN72DRAFT_853370</name>
</gene>
<name>A0ACD3BBR5_9AGAR</name>
<reference evidence="1 2" key="1">
    <citation type="journal article" date="2019" name="Nat. Ecol. Evol.">
        <title>Megaphylogeny resolves global patterns of mushroom evolution.</title>
        <authorList>
            <person name="Varga T."/>
            <person name="Krizsan K."/>
            <person name="Foldi C."/>
            <person name="Dima B."/>
            <person name="Sanchez-Garcia M."/>
            <person name="Sanchez-Ramirez S."/>
            <person name="Szollosi G.J."/>
            <person name="Szarkandi J.G."/>
            <person name="Papp V."/>
            <person name="Albert L."/>
            <person name="Andreopoulos W."/>
            <person name="Angelini C."/>
            <person name="Antonin V."/>
            <person name="Barry K.W."/>
            <person name="Bougher N.L."/>
            <person name="Buchanan P."/>
            <person name="Buyck B."/>
            <person name="Bense V."/>
            <person name="Catcheside P."/>
            <person name="Chovatia M."/>
            <person name="Cooper J."/>
            <person name="Damon W."/>
            <person name="Desjardin D."/>
            <person name="Finy P."/>
            <person name="Geml J."/>
            <person name="Haridas S."/>
            <person name="Hughes K."/>
            <person name="Justo A."/>
            <person name="Karasinski D."/>
            <person name="Kautmanova I."/>
            <person name="Kiss B."/>
            <person name="Kocsube S."/>
            <person name="Kotiranta H."/>
            <person name="LaButti K.M."/>
            <person name="Lechner B.E."/>
            <person name="Liimatainen K."/>
            <person name="Lipzen A."/>
            <person name="Lukacs Z."/>
            <person name="Mihaltcheva S."/>
            <person name="Morgado L.N."/>
            <person name="Niskanen T."/>
            <person name="Noordeloos M.E."/>
            <person name="Ohm R.A."/>
            <person name="Ortiz-Santana B."/>
            <person name="Ovrebo C."/>
            <person name="Racz N."/>
            <person name="Riley R."/>
            <person name="Savchenko A."/>
            <person name="Shiryaev A."/>
            <person name="Soop K."/>
            <person name="Spirin V."/>
            <person name="Szebenyi C."/>
            <person name="Tomsovsky M."/>
            <person name="Tulloss R.E."/>
            <person name="Uehling J."/>
            <person name="Grigoriev I.V."/>
            <person name="Vagvolgyi C."/>
            <person name="Papp T."/>
            <person name="Martin F.M."/>
            <person name="Miettinen O."/>
            <person name="Hibbett D.S."/>
            <person name="Nagy L.G."/>
        </authorList>
    </citation>
    <scope>NUCLEOTIDE SEQUENCE [LARGE SCALE GENOMIC DNA]</scope>
    <source>
        <strain evidence="1 2">NL-1719</strain>
    </source>
</reference>
<keyword evidence="2" id="KW-1185">Reference proteome</keyword>
<evidence type="ECO:0000313" key="1">
    <source>
        <dbReference type="EMBL" id="TFK75285.1"/>
    </source>
</evidence>
<evidence type="ECO:0000313" key="2">
    <source>
        <dbReference type="Proteomes" id="UP000308600"/>
    </source>
</evidence>